<sequence>MLADLQDKVIIVTGASSGIGLATTRLLLQAGCKVFGCDLNSLPEDDTLKTTRLQFKQCDLSAAGAPKEVVDACVAAFGGRIHGLCNVAGIADANASADTITDDSWDRIMRVNLTTPVYLMREVIPYMLKHGGGSIANVASKAGQSGAVAGIAYTSSKHGLVGATKNVAWRFVEEKIRCNAICPGGVKTNIVQSADMSKIDQAAYGKMKHIHAAHFEQGIAEAVTQARVLAFLMSDMSSEITGAILPVDHGWSTI</sequence>
<name>A0A2K1QI64_9PEZI</name>
<keyword evidence="6" id="KW-1185">Reference proteome</keyword>
<comment type="similarity">
    <text evidence="1 4">Belongs to the short-chain dehydrogenases/reductases (SDR) family.</text>
</comment>
<gene>
    <name evidence="5" type="ORF">CAC42_2626</name>
</gene>
<dbReference type="InterPro" id="IPR002347">
    <property type="entry name" value="SDR_fam"/>
</dbReference>
<dbReference type="Gene3D" id="3.40.50.720">
    <property type="entry name" value="NAD(P)-binding Rossmann-like Domain"/>
    <property type="match status" value="1"/>
</dbReference>
<dbReference type="InParanoid" id="A0A2K1QI64"/>
<dbReference type="FunFam" id="3.40.50.720:FF:000084">
    <property type="entry name" value="Short-chain dehydrogenase reductase"/>
    <property type="match status" value="1"/>
</dbReference>
<dbReference type="PANTHER" id="PTHR24321:SF8">
    <property type="entry name" value="ESTRADIOL 17-BETA-DEHYDROGENASE 8-RELATED"/>
    <property type="match status" value="1"/>
</dbReference>
<dbReference type="SUPFAM" id="SSF51735">
    <property type="entry name" value="NAD(P)-binding Rossmann-fold domains"/>
    <property type="match status" value="1"/>
</dbReference>
<evidence type="ECO:0000256" key="2">
    <source>
        <dbReference type="ARBA" id="ARBA00022857"/>
    </source>
</evidence>
<evidence type="ECO:0000256" key="1">
    <source>
        <dbReference type="ARBA" id="ARBA00006484"/>
    </source>
</evidence>
<dbReference type="OrthoDB" id="1669814at2759"/>
<comment type="caution">
    <text evidence="5">The sequence shown here is derived from an EMBL/GenBank/DDBJ whole genome shotgun (WGS) entry which is preliminary data.</text>
</comment>
<dbReference type="GO" id="GO:0016491">
    <property type="term" value="F:oxidoreductase activity"/>
    <property type="evidence" value="ECO:0007669"/>
    <property type="project" value="UniProtKB-KW"/>
</dbReference>
<evidence type="ECO:0000256" key="3">
    <source>
        <dbReference type="ARBA" id="ARBA00023002"/>
    </source>
</evidence>
<protein>
    <submittedName>
        <fullName evidence="5">Levodione reductase</fullName>
    </submittedName>
</protein>
<evidence type="ECO:0000256" key="4">
    <source>
        <dbReference type="RuleBase" id="RU000363"/>
    </source>
</evidence>
<reference evidence="5 6" key="1">
    <citation type="submission" date="2017-06" db="EMBL/GenBank/DDBJ databases">
        <title>Draft genome sequence of a variant of Elsinoe murrayae.</title>
        <authorList>
            <person name="Cheng Q."/>
        </authorList>
    </citation>
    <scope>NUCLEOTIDE SEQUENCE [LARGE SCALE GENOMIC DNA]</scope>
    <source>
        <strain evidence="5 6">CQ-2017a</strain>
    </source>
</reference>
<organism evidence="5 6">
    <name type="scientific">Sphaceloma murrayae</name>
    <dbReference type="NCBI Taxonomy" id="2082308"/>
    <lineage>
        <taxon>Eukaryota</taxon>
        <taxon>Fungi</taxon>
        <taxon>Dikarya</taxon>
        <taxon>Ascomycota</taxon>
        <taxon>Pezizomycotina</taxon>
        <taxon>Dothideomycetes</taxon>
        <taxon>Dothideomycetidae</taxon>
        <taxon>Myriangiales</taxon>
        <taxon>Elsinoaceae</taxon>
        <taxon>Sphaceloma</taxon>
    </lineage>
</organism>
<dbReference type="Pfam" id="PF00106">
    <property type="entry name" value="adh_short"/>
    <property type="match status" value="1"/>
</dbReference>
<evidence type="ECO:0000313" key="5">
    <source>
        <dbReference type="EMBL" id="PNS14569.1"/>
    </source>
</evidence>
<proteinExistence type="inferred from homology"/>
<dbReference type="CDD" id="cd05233">
    <property type="entry name" value="SDR_c"/>
    <property type="match status" value="1"/>
</dbReference>
<dbReference type="PANTHER" id="PTHR24321">
    <property type="entry name" value="DEHYDROGENASES, SHORT CHAIN"/>
    <property type="match status" value="1"/>
</dbReference>
<evidence type="ECO:0000313" key="6">
    <source>
        <dbReference type="Proteomes" id="UP000243797"/>
    </source>
</evidence>
<dbReference type="Proteomes" id="UP000243797">
    <property type="component" value="Unassembled WGS sequence"/>
</dbReference>
<keyword evidence="2" id="KW-0521">NADP</keyword>
<dbReference type="PRINTS" id="PR00081">
    <property type="entry name" value="GDHRDH"/>
</dbReference>
<dbReference type="STRING" id="2082308.A0A2K1QI64"/>
<dbReference type="InterPro" id="IPR036291">
    <property type="entry name" value="NAD(P)-bd_dom_sf"/>
</dbReference>
<dbReference type="PRINTS" id="PR00080">
    <property type="entry name" value="SDRFAMILY"/>
</dbReference>
<accession>A0A2K1QI64</accession>
<keyword evidence="3" id="KW-0560">Oxidoreductase</keyword>
<dbReference type="EMBL" id="NKHZ01000085">
    <property type="protein sequence ID" value="PNS14569.1"/>
    <property type="molecule type" value="Genomic_DNA"/>
</dbReference>
<dbReference type="AlphaFoldDB" id="A0A2K1QI64"/>